<dbReference type="STRING" id="3880.A0A072UI47"/>
<evidence type="ECO:0000259" key="2">
    <source>
        <dbReference type="PROSITE" id="PS51222"/>
    </source>
</evidence>
<dbReference type="GO" id="GO:0034976">
    <property type="term" value="P:response to endoplasmic reticulum stress"/>
    <property type="evidence" value="ECO:0007669"/>
    <property type="project" value="InterPro"/>
</dbReference>
<sequence length="92" mass="10159">MKTQIFNVKRTLPISQKLVRRTPCGRNLEKNQLGGVIFGCTRSTMNECLSKQLFGEPRLAPPNSSMKPSASTTTRKTLSFSSLPPPHSISLL</sequence>
<evidence type="ECO:0000256" key="1">
    <source>
        <dbReference type="SAM" id="MobiDB-lite"/>
    </source>
</evidence>
<dbReference type="PROSITE" id="PS51222">
    <property type="entry name" value="DCD"/>
    <property type="match status" value="1"/>
</dbReference>
<reference evidence="3 5" key="2">
    <citation type="journal article" date="2014" name="BMC Genomics">
        <title>An improved genome release (version Mt4.0) for the model legume Medicago truncatula.</title>
        <authorList>
            <person name="Tang H."/>
            <person name="Krishnakumar V."/>
            <person name="Bidwell S."/>
            <person name="Rosen B."/>
            <person name="Chan A."/>
            <person name="Zhou S."/>
            <person name="Gentzbittel L."/>
            <person name="Childs K.L."/>
            <person name="Yandell M."/>
            <person name="Gundlach H."/>
            <person name="Mayer K.F."/>
            <person name="Schwartz D.C."/>
            <person name="Town C.D."/>
        </authorList>
    </citation>
    <scope>GENOME REANNOTATION</scope>
    <source>
        <strain evidence="3">A17</strain>
        <strain evidence="4 5">cv. Jemalong A17</strain>
    </source>
</reference>
<dbReference type="HOGENOM" id="CLU_2416609_0_0_1"/>
<gene>
    <name evidence="3" type="ordered locus">MTR_4g036205</name>
</gene>
<dbReference type="Proteomes" id="UP000002051">
    <property type="component" value="Chromosome 4"/>
</dbReference>
<proteinExistence type="predicted"/>
<dbReference type="EMBL" id="CM001220">
    <property type="protein sequence ID" value="KEH29394.1"/>
    <property type="molecule type" value="Genomic_DNA"/>
</dbReference>
<feature type="domain" description="DCD" evidence="2">
    <location>
        <begin position="31"/>
        <end position="92"/>
    </location>
</feature>
<feature type="compositionally biased region" description="Pro residues" evidence="1">
    <location>
        <begin position="83"/>
        <end position="92"/>
    </location>
</feature>
<dbReference type="PANTHER" id="PTHR46034">
    <property type="match status" value="1"/>
</dbReference>
<evidence type="ECO:0000313" key="3">
    <source>
        <dbReference type="EMBL" id="KEH29394.1"/>
    </source>
</evidence>
<dbReference type="PANTHER" id="PTHR46034:SF13">
    <property type="entry name" value="DCD (DEVELOPMENT AND CELL DEATH) DOMAIN PROTEIN"/>
    <property type="match status" value="1"/>
</dbReference>
<feature type="region of interest" description="Disordered" evidence="1">
    <location>
        <begin position="55"/>
        <end position="92"/>
    </location>
</feature>
<dbReference type="InterPro" id="IPR013989">
    <property type="entry name" value="Dev_and_cell_death_domain"/>
</dbReference>
<dbReference type="InterPro" id="IPR044832">
    <property type="entry name" value="NRP-like"/>
</dbReference>
<name>A0A072UI47_MEDTR</name>
<evidence type="ECO:0000313" key="4">
    <source>
        <dbReference type="EnsemblPlants" id="KEH29394"/>
    </source>
</evidence>
<dbReference type="EnsemblPlants" id="KEH29394">
    <property type="protein sequence ID" value="KEH29394"/>
    <property type="gene ID" value="MTR_4g036205"/>
</dbReference>
<protein>
    <recommendedName>
        <fullName evidence="2">DCD domain-containing protein</fullName>
    </recommendedName>
</protein>
<organism evidence="3 5">
    <name type="scientific">Medicago truncatula</name>
    <name type="common">Barrel medic</name>
    <name type="synonym">Medicago tribuloides</name>
    <dbReference type="NCBI Taxonomy" id="3880"/>
    <lineage>
        <taxon>Eukaryota</taxon>
        <taxon>Viridiplantae</taxon>
        <taxon>Streptophyta</taxon>
        <taxon>Embryophyta</taxon>
        <taxon>Tracheophyta</taxon>
        <taxon>Spermatophyta</taxon>
        <taxon>Magnoliopsida</taxon>
        <taxon>eudicotyledons</taxon>
        <taxon>Gunneridae</taxon>
        <taxon>Pentapetalae</taxon>
        <taxon>rosids</taxon>
        <taxon>fabids</taxon>
        <taxon>Fabales</taxon>
        <taxon>Fabaceae</taxon>
        <taxon>Papilionoideae</taxon>
        <taxon>50 kb inversion clade</taxon>
        <taxon>NPAAA clade</taxon>
        <taxon>Hologalegina</taxon>
        <taxon>IRL clade</taxon>
        <taxon>Trifolieae</taxon>
        <taxon>Medicago</taxon>
    </lineage>
</organism>
<evidence type="ECO:0000313" key="5">
    <source>
        <dbReference type="Proteomes" id="UP000002051"/>
    </source>
</evidence>
<keyword evidence="5" id="KW-1185">Reference proteome</keyword>
<reference evidence="4" key="3">
    <citation type="submission" date="2015-04" db="UniProtKB">
        <authorList>
            <consortium name="EnsemblPlants"/>
        </authorList>
    </citation>
    <scope>IDENTIFICATION</scope>
    <source>
        <strain evidence="4">cv. Jemalong A17</strain>
    </source>
</reference>
<accession>A0A072UI47</accession>
<dbReference type="AlphaFoldDB" id="A0A072UI47"/>
<reference evidence="3 5" key="1">
    <citation type="journal article" date="2011" name="Nature">
        <title>The Medicago genome provides insight into the evolution of rhizobial symbioses.</title>
        <authorList>
            <person name="Young N.D."/>
            <person name="Debelle F."/>
            <person name="Oldroyd G.E."/>
            <person name="Geurts R."/>
            <person name="Cannon S.B."/>
            <person name="Udvardi M.K."/>
            <person name="Benedito V.A."/>
            <person name="Mayer K.F."/>
            <person name="Gouzy J."/>
            <person name="Schoof H."/>
            <person name="Van de Peer Y."/>
            <person name="Proost S."/>
            <person name="Cook D.R."/>
            <person name="Meyers B.C."/>
            <person name="Spannagl M."/>
            <person name="Cheung F."/>
            <person name="De Mita S."/>
            <person name="Krishnakumar V."/>
            <person name="Gundlach H."/>
            <person name="Zhou S."/>
            <person name="Mudge J."/>
            <person name="Bharti A.K."/>
            <person name="Murray J.D."/>
            <person name="Naoumkina M.A."/>
            <person name="Rosen B."/>
            <person name="Silverstein K.A."/>
            <person name="Tang H."/>
            <person name="Rombauts S."/>
            <person name="Zhao P.X."/>
            <person name="Zhou P."/>
            <person name="Barbe V."/>
            <person name="Bardou P."/>
            <person name="Bechner M."/>
            <person name="Bellec A."/>
            <person name="Berger A."/>
            <person name="Berges H."/>
            <person name="Bidwell S."/>
            <person name="Bisseling T."/>
            <person name="Choisne N."/>
            <person name="Couloux A."/>
            <person name="Denny R."/>
            <person name="Deshpande S."/>
            <person name="Dai X."/>
            <person name="Doyle J.J."/>
            <person name="Dudez A.M."/>
            <person name="Farmer A.D."/>
            <person name="Fouteau S."/>
            <person name="Franken C."/>
            <person name="Gibelin C."/>
            <person name="Gish J."/>
            <person name="Goldstein S."/>
            <person name="Gonzalez A.J."/>
            <person name="Green P.J."/>
            <person name="Hallab A."/>
            <person name="Hartog M."/>
            <person name="Hua A."/>
            <person name="Humphray S.J."/>
            <person name="Jeong D.H."/>
            <person name="Jing Y."/>
            <person name="Jocker A."/>
            <person name="Kenton S.M."/>
            <person name="Kim D.J."/>
            <person name="Klee K."/>
            <person name="Lai H."/>
            <person name="Lang C."/>
            <person name="Lin S."/>
            <person name="Macmil S.L."/>
            <person name="Magdelenat G."/>
            <person name="Matthews L."/>
            <person name="McCorrison J."/>
            <person name="Monaghan E.L."/>
            <person name="Mun J.H."/>
            <person name="Najar F.Z."/>
            <person name="Nicholson C."/>
            <person name="Noirot C."/>
            <person name="O'Bleness M."/>
            <person name="Paule C.R."/>
            <person name="Poulain J."/>
            <person name="Prion F."/>
            <person name="Qin B."/>
            <person name="Qu C."/>
            <person name="Retzel E.F."/>
            <person name="Riddle C."/>
            <person name="Sallet E."/>
            <person name="Samain S."/>
            <person name="Samson N."/>
            <person name="Sanders I."/>
            <person name="Saurat O."/>
            <person name="Scarpelli C."/>
            <person name="Schiex T."/>
            <person name="Segurens B."/>
            <person name="Severin A.J."/>
            <person name="Sherrier D.J."/>
            <person name="Shi R."/>
            <person name="Sims S."/>
            <person name="Singer S.R."/>
            <person name="Sinharoy S."/>
            <person name="Sterck L."/>
            <person name="Viollet A."/>
            <person name="Wang B.B."/>
            <person name="Wang K."/>
            <person name="Wang M."/>
            <person name="Wang X."/>
            <person name="Warfsmann J."/>
            <person name="Weissenbach J."/>
            <person name="White D.D."/>
            <person name="White J.D."/>
            <person name="Wiley G.B."/>
            <person name="Wincker P."/>
            <person name="Xing Y."/>
            <person name="Yang L."/>
            <person name="Yao Z."/>
            <person name="Ying F."/>
            <person name="Zhai J."/>
            <person name="Zhou L."/>
            <person name="Zuber A."/>
            <person name="Denarie J."/>
            <person name="Dixon R.A."/>
            <person name="May G.D."/>
            <person name="Schwartz D.C."/>
            <person name="Rogers J."/>
            <person name="Quetier F."/>
            <person name="Town C.D."/>
            <person name="Roe B.A."/>
        </authorList>
    </citation>
    <scope>NUCLEOTIDE SEQUENCE [LARGE SCALE GENOMIC DNA]</scope>
    <source>
        <strain evidence="3">A17</strain>
        <strain evidence="4 5">cv. Jemalong A17</strain>
    </source>
</reference>
<feature type="compositionally biased region" description="Polar residues" evidence="1">
    <location>
        <begin position="62"/>
        <end position="77"/>
    </location>
</feature>